<evidence type="ECO:0000256" key="1">
    <source>
        <dbReference type="ARBA" id="ARBA00010543"/>
    </source>
</evidence>
<keyword evidence="3 5" id="KW-0012">Acyltransferase</keyword>
<organism evidence="7 8">
    <name type="scientific">Entamoeba nuttalli</name>
    <dbReference type="NCBI Taxonomy" id="412467"/>
    <lineage>
        <taxon>Eukaryota</taxon>
        <taxon>Amoebozoa</taxon>
        <taxon>Evosea</taxon>
        <taxon>Archamoebae</taxon>
        <taxon>Mastigamoebida</taxon>
        <taxon>Entamoebidae</taxon>
        <taxon>Entamoeba</taxon>
    </lineage>
</organism>
<dbReference type="InterPro" id="IPR016181">
    <property type="entry name" value="Acyl_CoA_acyltransferase"/>
</dbReference>
<gene>
    <name evidence="7" type="ORF">ENUP19_0085G0144</name>
</gene>
<comment type="caution">
    <text evidence="7">The sequence shown here is derived from an EMBL/GenBank/DDBJ whole genome shotgun (WGS) entry which is preliminary data.</text>
</comment>
<comment type="similarity">
    <text evidence="1 5">Belongs to the HAT1 family.</text>
</comment>
<reference evidence="7 8" key="1">
    <citation type="journal article" date="2019" name="PLoS Negl. Trop. Dis.">
        <title>Whole genome sequencing of Entamoeba nuttalli reveals mammalian host-related molecular signatures and a novel octapeptide-repeat surface protein.</title>
        <authorList>
            <person name="Tanaka M."/>
            <person name="Makiuchi T."/>
            <person name="Komiyama T."/>
            <person name="Shiina T."/>
            <person name="Osaki K."/>
            <person name="Tachibana H."/>
        </authorList>
    </citation>
    <scope>NUCLEOTIDE SEQUENCE [LARGE SCALE GENOMIC DNA]</scope>
    <source>
        <strain evidence="7 8">P19-061405</strain>
    </source>
</reference>
<evidence type="ECO:0000313" key="8">
    <source>
        <dbReference type="Proteomes" id="UP001628156"/>
    </source>
</evidence>
<dbReference type="PANTHER" id="PTHR12046">
    <property type="entry name" value="HISTONE ACETYLTRANSFERASE TYPE B CATALYTIC SUBUNIT"/>
    <property type="match status" value="1"/>
</dbReference>
<dbReference type="Gene3D" id="3.90.360.10">
    <property type="entry name" value="Histone acetyl transferase 1 (HAT1), N-terminal domain"/>
    <property type="match status" value="1"/>
</dbReference>
<protein>
    <recommendedName>
        <fullName evidence="5">Histone acetyltransferase type B catalytic subunit</fullName>
        <ecNumber evidence="5">2.3.1.48</ecNumber>
    </recommendedName>
</protein>
<evidence type="ECO:0000259" key="6">
    <source>
        <dbReference type="Pfam" id="PF10394"/>
    </source>
</evidence>
<dbReference type="SUPFAM" id="SSF55729">
    <property type="entry name" value="Acyl-CoA N-acyltransferases (Nat)"/>
    <property type="match status" value="1"/>
</dbReference>
<evidence type="ECO:0000256" key="4">
    <source>
        <dbReference type="ARBA" id="ARBA00048017"/>
    </source>
</evidence>
<dbReference type="Pfam" id="PF10394">
    <property type="entry name" value="Hat1_N"/>
    <property type="match status" value="1"/>
</dbReference>
<evidence type="ECO:0000256" key="3">
    <source>
        <dbReference type="ARBA" id="ARBA00023315"/>
    </source>
</evidence>
<name>A0ABQ0DGD1_9EUKA</name>
<keyword evidence="2 5" id="KW-0808">Transferase</keyword>
<dbReference type="EMBL" id="BAAFRS010000085">
    <property type="protein sequence ID" value="GAB1221921.1"/>
    <property type="molecule type" value="Genomic_DNA"/>
</dbReference>
<dbReference type="EC" id="2.3.1.48" evidence="5"/>
<dbReference type="Proteomes" id="UP001628156">
    <property type="component" value="Unassembled WGS sequence"/>
</dbReference>
<dbReference type="InterPro" id="IPR017380">
    <property type="entry name" value="Hist_AcTrfase_B-typ_cat-su"/>
</dbReference>
<feature type="domain" description="Histone acetyl transferase HAT1 N-terminal" evidence="6">
    <location>
        <begin position="32"/>
        <end position="189"/>
    </location>
</feature>
<dbReference type="PIRSF" id="PIRSF038084">
    <property type="entry name" value="HAT-B_cat"/>
    <property type="match status" value="1"/>
</dbReference>
<dbReference type="Gene3D" id="3.40.630.30">
    <property type="match status" value="1"/>
</dbReference>
<sequence>MDKELLNEVLAEVMEDPNLMDKDPLANKNKDFICSAQDAIGLYFVSNKEEVEKALKDKYLENAVDYPDYVHQLFMGDCEIYGYKDLKVHVLISVYSHQMYVDFSYSQKIDDAEDIIKCLHKFMPKNQRILSLEGFIEQLEKEKYGFKPCGKKLYEFEQNGEVYEIYYGDVNTMYEYYCQLFPVITMYIERANCVNPDGKWEFFNLFQVIENPSNVSQIEYRIAAQTNTYRFYHYPDSWRLRIGQFITFPNYQRKKLGRYLLRQVYSFILSDKDFDLTVEDACLEFQKLRTFVELKMMEEQQLKLPIDIQSDTLSECPEDFCETVRKKCGITKMEIMSLYEMMVWAELKNNNEIMPKLALEFKRKYYSQTKTELELLESDEMRLEMIERAYKAKIAHFKQIYNVLE</sequence>
<dbReference type="InterPro" id="IPR037113">
    <property type="entry name" value="Hat1_N_sf"/>
</dbReference>
<accession>A0ABQ0DGD1</accession>
<comment type="catalytic activity">
    <reaction evidence="4 5">
        <text>L-lysyl-[protein] + acetyl-CoA = N(6)-acetyl-L-lysyl-[protein] + CoA + H(+)</text>
        <dbReference type="Rhea" id="RHEA:45948"/>
        <dbReference type="Rhea" id="RHEA-COMP:9752"/>
        <dbReference type="Rhea" id="RHEA-COMP:10731"/>
        <dbReference type="ChEBI" id="CHEBI:15378"/>
        <dbReference type="ChEBI" id="CHEBI:29969"/>
        <dbReference type="ChEBI" id="CHEBI:57287"/>
        <dbReference type="ChEBI" id="CHEBI:57288"/>
        <dbReference type="ChEBI" id="CHEBI:61930"/>
        <dbReference type="EC" id="2.3.1.48"/>
    </reaction>
</comment>
<proteinExistence type="inferred from homology"/>
<dbReference type="InterPro" id="IPR019467">
    <property type="entry name" value="Hat1_N"/>
</dbReference>
<evidence type="ECO:0000256" key="5">
    <source>
        <dbReference type="PIRNR" id="PIRNR038084"/>
    </source>
</evidence>
<evidence type="ECO:0000256" key="2">
    <source>
        <dbReference type="ARBA" id="ARBA00022679"/>
    </source>
</evidence>
<keyword evidence="8" id="KW-1185">Reference proteome</keyword>
<evidence type="ECO:0000313" key="7">
    <source>
        <dbReference type="EMBL" id="GAB1221921.1"/>
    </source>
</evidence>